<keyword evidence="1" id="KW-0472">Membrane</keyword>
<feature type="transmembrane region" description="Helical" evidence="1">
    <location>
        <begin position="43"/>
        <end position="66"/>
    </location>
</feature>
<reference evidence="3" key="1">
    <citation type="submission" date="2016-01" db="EMBL/GenBank/DDBJ databases">
        <title>Draft genome of Chromobacterium sp. F49.</title>
        <authorList>
            <person name="Hong K.W."/>
        </authorList>
    </citation>
    <scope>NUCLEOTIDE SEQUENCE [LARGE SCALE GENOMIC DNA]</scope>
    <source>
        <strain evidence="3">P7IIIA</strain>
    </source>
</reference>
<sequence>MKNLDGGPGFFVVFRLVEVDGDDEAEVELYVVKNRINNFIRRIIVLIPGIVSLISGYIVIYLVIIIKCSSPKHIFLLCLLKAYTIFKIYPSLVFTP</sequence>
<keyword evidence="1" id="KW-1133">Transmembrane helix</keyword>
<dbReference type="EMBL" id="LRFC01000038">
    <property type="protein sequence ID" value="KZE63956.1"/>
    <property type="molecule type" value="Genomic_DNA"/>
</dbReference>
<proteinExistence type="predicted"/>
<name>A0A163PQJ2_9BACL</name>
<protein>
    <submittedName>
        <fullName evidence="2">Uncharacterized protein</fullName>
    </submittedName>
</protein>
<evidence type="ECO:0000313" key="3">
    <source>
        <dbReference type="Proteomes" id="UP000076567"/>
    </source>
</evidence>
<dbReference type="AlphaFoldDB" id="A0A163PQJ2"/>
<evidence type="ECO:0000256" key="1">
    <source>
        <dbReference type="SAM" id="Phobius"/>
    </source>
</evidence>
<keyword evidence="1" id="KW-0812">Transmembrane</keyword>
<dbReference type="Proteomes" id="UP000076567">
    <property type="component" value="Unassembled WGS sequence"/>
</dbReference>
<accession>A0A163PQJ2</accession>
<keyword evidence="3" id="KW-1185">Reference proteome</keyword>
<comment type="caution">
    <text evidence="2">The sequence shown here is derived from an EMBL/GenBank/DDBJ whole genome shotgun (WGS) entry which is preliminary data.</text>
</comment>
<gene>
    <name evidence="2" type="ORF">AWM68_12655</name>
</gene>
<organism evidence="2 3">
    <name type="scientific">Fictibacillus phosphorivorans</name>
    <dbReference type="NCBI Taxonomy" id="1221500"/>
    <lineage>
        <taxon>Bacteria</taxon>
        <taxon>Bacillati</taxon>
        <taxon>Bacillota</taxon>
        <taxon>Bacilli</taxon>
        <taxon>Bacillales</taxon>
        <taxon>Fictibacillaceae</taxon>
        <taxon>Fictibacillus</taxon>
    </lineage>
</organism>
<evidence type="ECO:0000313" key="2">
    <source>
        <dbReference type="EMBL" id="KZE63956.1"/>
    </source>
</evidence>